<name>A0A443K788_9RHOB</name>
<dbReference type="InterPro" id="IPR001675">
    <property type="entry name" value="Glyco_trans_29"/>
</dbReference>
<gene>
    <name evidence="9" type="ORF">D2T31_12920</name>
</gene>
<comment type="caution">
    <text evidence="9">The sequence shown here is derived from an EMBL/GenBank/DDBJ whole genome shotgun (WGS) entry which is preliminary data.</text>
</comment>
<proteinExistence type="predicted"/>
<evidence type="ECO:0000313" key="10">
    <source>
        <dbReference type="Proteomes" id="UP000285295"/>
    </source>
</evidence>
<evidence type="ECO:0000256" key="3">
    <source>
        <dbReference type="ARBA" id="ARBA00022676"/>
    </source>
</evidence>
<keyword evidence="7" id="KW-0472">Membrane</keyword>
<dbReference type="InterPro" id="IPR038578">
    <property type="entry name" value="GT29-like_sf"/>
</dbReference>
<evidence type="ECO:0000256" key="7">
    <source>
        <dbReference type="ARBA" id="ARBA00023136"/>
    </source>
</evidence>
<evidence type="ECO:0000256" key="6">
    <source>
        <dbReference type="ARBA" id="ARBA00022989"/>
    </source>
</evidence>
<evidence type="ECO:0000256" key="1">
    <source>
        <dbReference type="ARBA" id="ARBA00004167"/>
    </source>
</evidence>
<dbReference type="GO" id="GO:0016020">
    <property type="term" value="C:membrane"/>
    <property type="evidence" value="ECO:0007669"/>
    <property type="project" value="UniProtKB-SubCell"/>
</dbReference>
<evidence type="ECO:0008006" key="11">
    <source>
        <dbReference type="Google" id="ProtNLM"/>
    </source>
</evidence>
<sequence>MNRLGFYLARTLRQEAPLAALSVPQADLLADLAGRRVALVGNARALADTMHGTEIDAHDLVVRINRAPMPSPESHGLRTDWLALAVRLDAAERARLHPARILWMSHKRKRLDWDTATSPGFYLHPLADYRALKARIGAQPTTGAMLIDLFSRSDMAGLTLFGFDFFASLSLSGHRTAEQVPHDFSAEARFVFDLMGRDSRIIRVN</sequence>
<comment type="subcellular location">
    <subcellularLocation>
        <location evidence="2">Endomembrane system</location>
    </subcellularLocation>
    <subcellularLocation>
        <location evidence="1">Membrane</location>
        <topology evidence="1">Single-pass membrane protein</topology>
    </subcellularLocation>
</comment>
<reference evidence="9 10" key="1">
    <citation type="submission" date="2019-01" db="EMBL/GenBank/DDBJ databases">
        <title>Sinorhodobacter populi sp. nov. isolated from the symptomatic bark tissue of Populus euramericana canker.</title>
        <authorList>
            <person name="Xu G."/>
        </authorList>
    </citation>
    <scope>NUCLEOTIDE SEQUENCE [LARGE SCALE GENOMIC DNA]</scope>
    <source>
        <strain evidence="9 10">D19-10-3-21</strain>
    </source>
</reference>
<keyword evidence="6" id="KW-1133">Transmembrane helix</keyword>
<dbReference type="Gene3D" id="3.90.1480.20">
    <property type="entry name" value="Glycosyl transferase family 29"/>
    <property type="match status" value="1"/>
</dbReference>
<dbReference type="GO" id="GO:0008373">
    <property type="term" value="F:sialyltransferase activity"/>
    <property type="evidence" value="ECO:0007669"/>
    <property type="project" value="InterPro"/>
</dbReference>
<dbReference type="RefSeq" id="WP_128237665.1">
    <property type="nucleotide sequence ID" value="NZ_SAUX01000014.1"/>
</dbReference>
<keyword evidence="3" id="KW-0328">Glycosyltransferase</keyword>
<accession>A0A443K788</accession>
<keyword evidence="8" id="KW-0325">Glycoprotein</keyword>
<keyword evidence="5" id="KW-0812">Transmembrane</keyword>
<dbReference type="Pfam" id="PF00777">
    <property type="entry name" value="Glyco_transf_29"/>
    <property type="match status" value="1"/>
</dbReference>
<dbReference type="Proteomes" id="UP000285295">
    <property type="component" value="Unassembled WGS sequence"/>
</dbReference>
<protein>
    <recommendedName>
        <fullName evidence="11">Glycosyltransferase family 29 protein</fullName>
    </recommendedName>
</protein>
<dbReference type="AlphaFoldDB" id="A0A443K788"/>
<evidence type="ECO:0000313" key="9">
    <source>
        <dbReference type="EMBL" id="RWR28602.1"/>
    </source>
</evidence>
<keyword evidence="4" id="KW-0808">Transferase</keyword>
<evidence type="ECO:0000256" key="5">
    <source>
        <dbReference type="ARBA" id="ARBA00022692"/>
    </source>
</evidence>
<organism evidence="9 10">
    <name type="scientific">Paenirhodobacter populi</name>
    <dbReference type="NCBI Taxonomy" id="2306993"/>
    <lineage>
        <taxon>Bacteria</taxon>
        <taxon>Pseudomonadati</taxon>
        <taxon>Pseudomonadota</taxon>
        <taxon>Alphaproteobacteria</taxon>
        <taxon>Rhodobacterales</taxon>
        <taxon>Rhodobacter group</taxon>
        <taxon>Paenirhodobacter</taxon>
    </lineage>
</organism>
<dbReference type="EMBL" id="SAUX01000014">
    <property type="protein sequence ID" value="RWR28602.1"/>
    <property type="molecule type" value="Genomic_DNA"/>
</dbReference>
<evidence type="ECO:0000256" key="2">
    <source>
        <dbReference type="ARBA" id="ARBA00004308"/>
    </source>
</evidence>
<dbReference type="OrthoDB" id="5614897at2"/>
<dbReference type="GO" id="GO:0012505">
    <property type="term" value="C:endomembrane system"/>
    <property type="evidence" value="ECO:0007669"/>
    <property type="project" value="UniProtKB-SubCell"/>
</dbReference>
<evidence type="ECO:0000256" key="4">
    <source>
        <dbReference type="ARBA" id="ARBA00022679"/>
    </source>
</evidence>
<reference evidence="9 10" key="2">
    <citation type="submission" date="2019-01" db="EMBL/GenBank/DDBJ databases">
        <authorList>
            <person name="Li Y."/>
        </authorList>
    </citation>
    <scope>NUCLEOTIDE SEQUENCE [LARGE SCALE GENOMIC DNA]</scope>
    <source>
        <strain evidence="9 10">D19-10-3-21</strain>
    </source>
</reference>
<evidence type="ECO:0000256" key="8">
    <source>
        <dbReference type="ARBA" id="ARBA00023180"/>
    </source>
</evidence>